<name>A0A0Q0X600_9PSED</name>
<dbReference type="OrthoDB" id="9127144at2"/>
<dbReference type="InterPro" id="IPR000182">
    <property type="entry name" value="GNAT_dom"/>
</dbReference>
<sequence length="166" mass="18814">MHVRLCTYEDLKDEQCVQLRNLEVLPEQIPFSGDIACALYSLPAKPHPGIKGLVLLKNEQPVAFMLIKRYPLLSHWADTDCATLHALQVDKRVQGQGLGKICLRLLVHTLNQDWPEIRTVMLSVSPNNRSALAFYLSQGWYKSGEAYRGELRLAFRLTSWQAKPAA</sequence>
<dbReference type="AlphaFoldDB" id="A0A0Q0X600"/>
<keyword evidence="3" id="KW-1185">Reference proteome</keyword>
<proteinExistence type="predicted"/>
<accession>A0A0Q0X600</accession>
<gene>
    <name evidence="2" type="ORF">AQS70_05175</name>
</gene>
<evidence type="ECO:0000313" key="3">
    <source>
        <dbReference type="Proteomes" id="UP000050342"/>
    </source>
</evidence>
<reference evidence="2 3" key="1">
    <citation type="submission" date="2015-10" db="EMBL/GenBank/DDBJ databases">
        <title>Pseudomonas helleri sp. nov. and Pseudomonas weihenstephanensis sp. nov., isolated from raw cows milk.</title>
        <authorList>
            <person name="Von Neubeck M."/>
            <person name="Huptas C."/>
            <person name="Wenning M."/>
            <person name="Scherer S."/>
        </authorList>
    </citation>
    <scope>NUCLEOTIDE SEQUENCE [LARGE SCALE GENOMIC DNA]</scope>
    <source>
        <strain evidence="2 3">BSTT44</strain>
    </source>
</reference>
<dbReference type="PROSITE" id="PS51186">
    <property type="entry name" value="GNAT"/>
    <property type="match status" value="1"/>
</dbReference>
<feature type="domain" description="N-acetyltransferase" evidence="1">
    <location>
        <begin position="1"/>
        <end position="158"/>
    </location>
</feature>
<evidence type="ECO:0000313" key="2">
    <source>
        <dbReference type="EMBL" id="KQB55511.1"/>
    </source>
</evidence>
<dbReference type="EMBL" id="LLWH01000002">
    <property type="protein sequence ID" value="KQB55511.1"/>
    <property type="molecule type" value="Genomic_DNA"/>
</dbReference>
<dbReference type="Gene3D" id="3.40.630.30">
    <property type="match status" value="1"/>
</dbReference>
<organism evidence="2 3">
    <name type="scientific">Pseudomonas endophytica</name>
    <dbReference type="NCBI Taxonomy" id="1563157"/>
    <lineage>
        <taxon>Bacteria</taxon>
        <taxon>Pseudomonadati</taxon>
        <taxon>Pseudomonadota</taxon>
        <taxon>Gammaproteobacteria</taxon>
        <taxon>Pseudomonadales</taxon>
        <taxon>Pseudomonadaceae</taxon>
        <taxon>Pseudomonas</taxon>
    </lineage>
</organism>
<dbReference type="Pfam" id="PF00583">
    <property type="entry name" value="Acetyltransf_1"/>
    <property type="match status" value="1"/>
</dbReference>
<protein>
    <submittedName>
        <fullName evidence="2">GNAT family acetyltransferase</fullName>
    </submittedName>
</protein>
<dbReference type="RefSeq" id="WP_055101109.1">
    <property type="nucleotide sequence ID" value="NZ_LLWH01000002.1"/>
</dbReference>
<dbReference type="Proteomes" id="UP000050342">
    <property type="component" value="Unassembled WGS sequence"/>
</dbReference>
<evidence type="ECO:0000259" key="1">
    <source>
        <dbReference type="PROSITE" id="PS51186"/>
    </source>
</evidence>
<dbReference type="InterPro" id="IPR016181">
    <property type="entry name" value="Acyl_CoA_acyltransferase"/>
</dbReference>
<keyword evidence="2" id="KW-0808">Transferase</keyword>
<comment type="caution">
    <text evidence="2">The sequence shown here is derived from an EMBL/GenBank/DDBJ whole genome shotgun (WGS) entry which is preliminary data.</text>
</comment>
<dbReference type="CDD" id="cd04301">
    <property type="entry name" value="NAT_SF"/>
    <property type="match status" value="1"/>
</dbReference>
<dbReference type="GO" id="GO:0016747">
    <property type="term" value="F:acyltransferase activity, transferring groups other than amino-acyl groups"/>
    <property type="evidence" value="ECO:0007669"/>
    <property type="project" value="InterPro"/>
</dbReference>
<dbReference type="SUPFAM" id="SSF55729">
    <property type="entry name" value="Acyl-CoA N-acyltransferases (Nat)"/>
    <property type="match status" value="1"/>
</dbReference>
<dbReference type="STRING" id="1563157.AQS70_05175"/>